<dbReference type="InterPro" id="IPR029063">
    <property type="entry name" value="SAM-dependent_MTases_sf"/>
</dbReference>
<protein>
    <submittedName>
        <fullName evidence="3">Methyltransferase</fullName>
    </submittedName>
</protein>
<feature type="domain" description="Methyltransferase type 12" evidence="2">
    <location>
        <begin position="82"/>
        <end position="179"/>
    </location>
</feature>
<dbReference type="EMBL" id="AP026073">
    <property type="protein sequence ID" value="BDM71152.1"/>
    <property type="molecule type" value="Genomic_DNA"/>
</dbReference>
<proteinExistence type="predicted"/>
<keyword evidence="3" id="KW-0808">Transferase</keyword>
<dbReference type="SUPFAM" id="SSF53335">
    <property type="entry name" value="S-adenosyl-L-methionine-dependent methyltransferases"/>
    <property type="match status" value="1"/>
</dbReference>
<dbReference type="InterPro" id="IPR013217">
    <property type="entry name" value="Methyltransf_12"/>
</dbReference>
<evidence type="ECO:0000259" key="2">
    <source>
        <dbReference type="Pfam" id="PF08242"/>
    </source>
</evidence>
<name>A0ABN6QY93_STRNI</name>
<dbReference type="CDD" id="cd02440">
    <property type="entry name" value="AdoMet_MTases"/>
    <property type="match status" value="1"/>
</dbReference>
<dbReference type="Proteomes" id="UP001059597">
    <property type="component" value="Chromosome"/>
</dbReference>
<dbReference type="Pfam" id="PF08242">
    <property type="entry name" value="Methyltransf_12"/>
    <property type="match status" value="1"/>
</dbReference>
<keyword evidence="4" id="KW-1185">Reference proteome</keyword>
<sequence>MSVVTSTSGDSGEQGDGGRIPPRPAAPGVEEMIRANQANWDARTPVHVASEFYGLDGSRTAEHWFAPFEWADLGELDGRDVLHLQCHLGTETAAFADRGAARTVGLDFSAAAVREARRLAGEAGRDMEFVRADVHDAVSALGGRRFDVVYTGKGALCYLPDLAAWAGIVSELLRPGGTFYLVEFHPLLDALGPTPDPERQDLRLRHDYLGGRGALRSDTPHTYTDGPPVRGATTSYEWRHGIGEAITAVTGAGLSVQLVRETELLPWKRFDAMVPTENGWWRLPPSEPFIPLLYALRAVKPHD</sequence>
<dbReference type="GO" id="GO:0032259">
    <property type="term" value="P:methylation"/>
    <property type="evidence" value="ECO:0007669"/>
    <property type="project" value="UniProtKB-KW"/>
</dbReference>
<feature type="region of interest" description="Disordered" evidence="1">
    <location>
        <begin position="1"/>
        <end position="26"/>
    </location>
</feature>
<evidence type="ECO:0000313" key="3">
    <source>
        <dbReference type="EMBL" id="BDM71152.1"/>
    </source>
</evidence>
<keyword evidence="3" id="KW-0489">Methyltransferase</keyword>
<organism evidence="3 4">
    <name type="scientific">Streptomyces nigrescens</name>
    <dbReference type="NCBI Taxonomy" id="1920"/>
    <lineage>
        <taxon>Bacteria</taxon>
        <taxon>Bacillati</taxon>
        <taxon>Actinomycetota</taxon>
        <taxon>Actinomycetes</taxon>
        <taxon>Kitasatosporales</taxon>
        <taxon>Streptomycetaceae</taxon>
        <taxon>Streptomyces</taxon>
    </lineage>
</organism>
<evidence type="ECO:0000256" key="1">
    <source>
        <dbReference type="SAM" id="MobiDB-lite"/>
    </source>
</evidence>
<dbReference type="Gene3D" id="3.40.50.150">
    <property type="entry name" value="Vaccinia Virus protein VP39"/>
    <property type="match status" value="1"/>
</dbReference>
<reference evidence="3" key="1">
    <citation type="submission" date="2022-06" db="EMBL/GenBank/DDBJ databases">
        <title>Complete genome sequence of Streptomyces nigrescens HEK616.</title>
        <authorList>
            <person name="Asamizu S."/>
            <person name="Onaka H."/>
        </authorList>
    </citation>
    <scope>NUCLEOTIDE SEQUENCE</scope>
    <source>
        <strain evidence="3">HEK616</strain>
    </source>
</reference>
<feature type="compositionally biased region" description="Polar residues" evidence="1">
    <location>
        <begin position="1"/>
        <end position="11"/>
    </location>
</feature>
<dbReference type="GO" id="GO:0008168">
    <property type="term" value="F:methyltransferase activity"/>
    <property type="evidence" value="ECO:0007669"/>
    <property type="project" value="UniProtKB-KW"/>
</dbReference>
<accession>A0ABN6QY93</accession>
<gene>
    <name evidence="3" type="ORF">HEK616_46390</name>
</gene>
<evidence type="ECO:0000313" key="4">
    <source>
        <dbReference type="Proteomes" id="UP001059597"/>
    </source>
</evidence>